<feature type="transmembrane region" description="Helical" evidence="5">
    <location>
        <begin position="87"/>
        <end position="108"/>
    </location>
</feature>
<evidence type="ECO:0000256" key="4">
    <source>
        <dbReference type="ARBA" id="ARBA00023136"/>
    </source>
</evidence>
<evidence type="ECO:0000256" key="2">
    <source>
        <dbReference type="ARBA" id="ARBA00022692"/>
    </source>
</evidence>
<keyword evidence="3 5" id="KW-1133">Transmembrane helix</keyword>
<sequence length="294" mass="30806">MQKIAYLVLILLWSTTPLAINWSVQGVPFSLALAGRFGLAAALGLLVLLLSRKKIPRSSWPAAACAGASTALSMLCVYWASLTVSSGLVAVLFGLIPLATAGFSWLWLGLSLNRGELLAMAMGMTGLFIIFVEKLSLSGVAGVLAVLIAVLIQAAAAVKLKTLAVGQSPLAVNAGALAIAAVLLSIVCTMQTSSLAWNFPSQSMLAIAYLAVFGSVLGFSLYYWLIRECKPITVSLISIITPASALWMGHSLNAEVISGALIGGTACILLGLMVHLLAQPRREASPYHKVHFGK</sequence>
<comment type="subcellular location">
    <subcellularLocation>
        <location evidence="1">Membrane</location>
        <topology evidence="1">Multi-pass membrane protein</topology>
    </subcellularLocation>
</comment>
<feature type="transmembrane region" description="Helical" evidence="5">
    <location>
        <begin position="204"/>
        <end position="225"/>
    </location>
</feature>
<dbReference type="InterPro" id="IPR037185">
    <property type="entry name" value="EmrE-like"/>
</dbReference>
<dbReference type="KEGG" id="ifl:C1H71_08735"/>
<feature type="transmembrane region" description="Helical" evidence="5">
    <location>
        <begin position="29"/>
        <end position="50"/>
    </location>
</feature>
<dbReference type="Proteomes" id="UP000515917">
    <property type="component" value="Chromosome"/>
</dbReference>
<name>A0A7G3G8Y6_9NEIS</name>
<feature type="transmembrane region" description="Helical" evidence="5">
    <location>
        <begin position="232"/>
        <end position="250"/>
    </location>
</feature>
<dbReference type="Pfam" id="PF00892">
    <property type="entry name" value="EamA"/>
    <property type="match status" value="2"/>
</dbReference>
<evidence type="ECO:0000313" key="8">
    <source>
        <dbReference type="Proteomes" id="UP000515917"/>
    </source>
</evidence>
<feature type="domain" description="EamA" evidence="6">
    <location>
        <begin position="7"/>
        <end position="131"/>
    </location>
</feature>
<evidence type="ECO:0000256" key="3">
    <source>
        <dbReference type="ARBA" id="ARBA00022989"/>
    </source>
</evidence>
<evidence type="ECO:0000256" key="5">
    <source>
        <dbReference type="SAM" id="Phobius"/>
    </source>
</evidence>
<protein>
    <submittedName>
        <fullName evidence="7">EamA family transporter</fullName>
    </submittedName>
</protein>
<dbReference type="EMBL" id="CP025781">
    <property type="protein sequence ID" value="QBC43619.1"/>
    <property type="molecule type" value="Genomic_DNA"/>
</dbReference>
<dbReference type="PANTHER" id="PTHR32322:SF14">
    <property type="entry name" value="PROTEIN PAGO"/>
    <property type="match status" value="1"/>
</dbReference>
<feature type="transmembrane region" description="Helical" evidence="5">
    <location>
        <begin position="115"/>
        <end position="132"/>
    </location>
</feature>
<dbReference type="RefSeq" id="WP_130106197.1">
    <property type="nucleotide sequence ID" value="NZ_CP025781.1"/>
</dbReference>
<keyword evidence="2 5" id="KW-0812">Transmembrane</keyword>
<feature type="transmembrane region" description="Helical" evidence="5">
    <location>
        <begin position="62"/>
        <end position="81"/>
    </location>
</feature>
<feature type="transmembrane region" description="Helical" evidence="5">
    <location>
        <begin position="138"/>
        <end position="158"/>
    </location>
</feature>
<dbReference type="GO" id="GO:0016020">
    <property type="term" value="C:membrane"/>
    <property type="evidence" value="ECO:0007669"/>
    <property type="project" value="UniProtKB-SubCell"/>
</dbReference>
<dbReference type="InterPro" id="IPR000620">
    <property type="entry name" value="EamA_dom"/>
</dbReference>
<gene>
    <name evidence="7" type="ORF">C1H71_08735</name>
</gene>
<dbReference type="PANTHER" id="PTHR32322">
    <property type="entry name" value="INNER MEMBRANE TRANSPORTER"/>
    <property type="match status" value="1"/>
</dbReference>
<dbReference type="AlphaFoldDB" id="A0A7G3G8Y6"/>
<evidence type="ECO:0000259" key="6">
    <source>
        <dbReference type="Pfam" id="PF00892"/>
    </source>
</evidence>
<dbReference type="SUPFAM" id="SSF103481">
    <property type="entry name" value="Multidrug resistance efflux transporter EmrE"/>
    <property type="match status" value="2"/>
</dbReference>
<feature type="domain" description="EamA" evidence="6">
    <location>
        <begin position="141"/>
        <end position="274"/>
    </location>
</feature>
<keyword evidence="8" id="KW-1185">Reference proteome</keyword>
<evidence type="ECO:0000256" key="1">
    <source>
        <dbReference type="ARBA" id="ARBA00004141"/>
    </source>
</evidence>
<organism evidence="7 8">
    <name type="scientific">Iodobacter fluviatilis</name>
    <dbReference type="NCBI Taxonomy" id="537"/>
    <lineage>
        <taxon>Bacteria</taxon>
        <taxon>Pseudomonadati</taxon>
        <taxon>Pseudomonadota</taxon>
        <taxon>Betaproteobacteria</taxon>
        <taxon>Neisseriales</taxon>
        <taxon>Chitinibacteraceae</taxon>
        <taxon>Iodobacter</taxon>
    </lineage>
</organism>
<feature type="transmembrane region" description="Helical" evidence="5">
    <location>
        <begin position="170"/>
        <end position="192"/>
    </location>
</feature>
<accession>A0A7G3G8Y6</accession>
<reference evidence="7 8" key="1">
    <citation type="submission" date="2018-01" db="EMBL/GenBank/DDBJ databases">
        <title>Genome sequence of Iodobacter sp. strain PCH194 isolated from Indian Trans-Himalaya.</title>
        <authorList>
            <person name="Kumar V."/>
            <person name="Thakur V."/>
            <person name="Kumar S."/>
            <person name="Singh D."/>
        </authorList>
    </citation>
    <scope>NUCLEOTIDE SEQUENCE [LARGE SCALE GENOMIC DNA]</scope>
    <source>
        <strain evidence="7 8">PCH194</strain>
    </source>
</reference>
<proteinExistence type="predicted"/>
<evidence type="ECO:0000313" key="7">
    <source>
        <dbReference type="EMBL" id="QBC43619.1"/>
    </source>
</evidence>
<keyword evidence="4 5" id="KW-0472">Membrane</keyword>
<feature type="transmembrane region" description="Helical" evidence="5">
    <location>
        <begin position="256"/>
        <end position="278"/>
    </location>
</feature>
<dbReference type="InterPro" id="IPR050638">
    <property type="entry name" value="AA-Vitamin_Transporters"/>
</dbReference>